<dbReference type="Proteomes" id="UP000298390">
    <property type="component" value="Unassembled WGS sequence"/>
</dbReference>
<dbReference type="EMBL" id="SEKV01000011">
    <property type="protein sequence ID" value="TFY69368.1"/>
    <property type="molecule type" value="Genomic_DNA"/>
</dbReference>
<protein>
    <submittedName>
        <fullName evidence="1">Uncharacterized protein</fullName>
    </submittedName>
</protein>
<dbReference type="AlphaFoldDB" id="A0A4Y9Z678"/>
<gene>
    <name evidence="1" type="ORF">EVJ58_g464</name>
</gene>
<organism evidence="1 2">
    <name type="scientific">Rhodofomes roseus</name>
    <dbReference type="NCBI Taxonomy" id="34475"/>
    <lineage>
        <taxon>Eukaryota</taxon>
        <taxon>Fungi</taxon>
        <taxon>Dikarya</taxon>
        <taxon>Basidiomycota</taxon>
        <taxon>Agaricomycotina</taxon>
        <taxon>Agaricomycetes</taxon>
        <taxon>Polyporales</taxon>
        <taxon>Rhodofomes</taxon>
    </lineage>
</organism>
<proteinExistence type="predicted"/>
<comment type="caution">
    <text evidence="1">The sequence shown here is derived from an EMBL/GenBank/DDBJ whole genome shotgun (WGS) entry which is preliminary data.</text>
</comment>
<sequence>MQSSPTRIEAWCEHIGNVEVRPYKDVAAERAAGPSATARTVQTDHGQVLLVGMLHIDYADRCLPA</sequence>
<reference evidence="1 2" key="1">
    <citation type="submission" date="2019-01" db="EMBL/GenBank/DDBJ databases">
        <title>Genome sequencing of the rare red list fungi Fomitopsis rosea.</title>
        <authorList>
            <person name="Buettner E."/>
            <person name="Kellner H."/>
        </authorList>
    </citation>
    <scope>NUCLEOTIDE SEQUENCE [LARGE SCALE GENOMIC DNA]</scope>
    <source>
        <strain evidence="1 2">DSM 105464</strain>
    </source>
</reference>
<evidence type="ECO:0000313" key="2">
    <source>
        <dbReference type="Proteomes" id="UP000298390"/>
    </source>
</evidence>
<accession>A0A4Y9Z678</accession>
<name>A0A4Y9Z678_9APHY</name>
<evidence type="ECO:0000313" key="1">
    <source>
        <dbReference type="EMBL" id="TFY69368.1"/>
    </source>
</evidence>